<organism evidence="10 11">
    <name type="scientific">Parascaris univalens</name>
    <name type="common">Nematode worm</name>
    <dbReference type="NCBI Taxonomy" id="6257"/>
    <lineage>
        <taxon>Eukaryota</taxon>
        <taxon>Metazoa</taxon>
        <taxon>Ecdysozoa</taxon>
        <taxon>Nematoda</taxon>
        <taxon>Chromadorea</taxon>
        <taxon>Rhabditida</taxon>
        <taxon>Spirurina</taxon>
        <taxon>Ascaridomorpha</taxon>
        <taxon>Ascaridoidea</taxon>
        <taxon>Ascarididae</taxon>
        <taxon>Parascaris</taxon>
    </lineage>
</organism>
<dbReference type="GO" id="GO:0061630">
    <property type="term" value="F:ubiquitin protein ligase activity"/>
    <property type="evidence" value="ECO:0007669"/>
    <property type="project" value="UniProtKB-EC"/>
</dbReference>
<dbReference type="Pfam" id="PF00632">
    <property type="entry name" value="HECT"/>
    <property type="match status" value="1"/>
</dbReference>
<dbReference type="CDD" id="cd00078">
    <property type="entry name" value="HECTc"/>
    <property type="match status" value="1"/>
</dbReference>
<dbReference type="PROSITE" id="PS50237">
    <property type="entry name" value="HECT"/>
    <property type="match status" value="1"/>
</dbReference>
<evidence type="ECO:0000313" key="12">
    <source>
        <dbReference type="WBParaSite" id="PgR025_g045_t02"/>
    </source>
</evidence>
<evidence type="ECO:0000256" key="3">
    <source>
        <dbReference type="ARBA" id="ARBA00012485"/>
    </source>
</evidence>
<dbReference type="SUPFAM" id="SSF56204">
    <property type="entry name" value="Hect, E3 ligase catalytic domain"/>
    <property type="match status" value="1"/>
</dbReference>
<sequence length="1020" mass="114373">MHLNPPYIAMDGAHRISRDNTHHLGPTAALKTAIGRYHRQLMEGCGRVCCANENCASSGKLPKLTSNEAAARAITCLRDKAPLCDPLPVPEQVENLNEERVKQLLKECRSSGDWIPMRRYLEHSFSTRDVLLRSFVTPLFADKIAKTMERTTDMNTPQFTCTDMQPGAPRKRRAHESQTQQAQLVEATTEHDIGTIPAREVQQGHQGESDVFGVGRETDIRRGGTSGRRINAQPTVATPSGSFIESAVSSHLLSTARSTSLTRSASDLGTSRTTASTQRSEHCSDCGWRNVLVEDKDAQTENTDLSDKEAGTKKIGAKVTVCEEDISVLAELKSGKSPTDMDAAKRCFDLLFRDSSDHENYLQVAMGAVAQLCNVIDFQLQYERAWERNPGGVVHLVNLLFQLPFIQWFEFIDVGFTPLCKMCTNLGKEGQMAVASVWAELEPKWLQDRVGMVQQAMTIRVLTVIDAVGSLPRFTDRIEPLPTAVQTLSILYKAVLLKAKRTSNNELPPELLHSHRRKRATFSPDAMDTSEHCTYGSGATVDGQQWHRPSPFLDALQAHEANLGDEEEDRLSQLAEIDAWAVTKTCFPLTEFVNGTLSENFSVEDDFVAYKSFQNGHAFSVMPEYSFVISLEAKQRFLIICNRIRQRSERRHALADAIAYGMMLEPYLRLTVRRDHVVRDALDGLAVVAFDNVSNFRKQLRVYFDGEQAVDEGGVSKEFYQLITQQLFCPDYGMFIANEKTGLYWFNSQCTFCDDEYGLIGLLFGLAIYNNVLVDVRFPTALYTKLLARPAGFDELAELDPDLYNGLKELLACKDDVENIYCYSFEISYKDAYGNVHNEELIPSGKNIAVNNENKKEFVAAYADFLLNGLVRRQFDAFSAGFCRVAGRGLLRRLCLPQEVEELVCGVLDLNFDILAQSTRYQNGYTETSQTIKDFWTVAKAMTNDEKKMLLQFITGSDRAPVGGLAKLEIVIARNGDDKMRLPTAHTCYNVMLLPDYANLEVTRERVFKAISYSRGFGLQ</sequence>
<protein>
    <recommendedName>
        <fullName evidence="3">HECT-type E3 ubiquitin transferase</fullName>
        <ecNumber evidence="3">2.3.2.26</ecNumber>
    </recommendedName>
</protein>
<evidence type="ECO:0000256" key="2">
    <source>
        <dbReference type="ARBA" id="ARBA00004496"/>
    </source>
</evidence>
<comment type="catalytic activity">
    <reaction evidence="1">
        <text>S-ubiquitinyl-[E2 ubiquitin-conjugating enzyme]-L-cysteine + [acceptor protein]-L-lysine = [E2 ubiquitin-conjugating enzyme]-L-cysteine + N(6)-ubiquitinyl-[acceptor protein]-L-lysine.</text>
        <dbReference type="EC" id="2.3.2.26"/>
    </reaction>
</comment>
<evidence type="ECO:0000313" key="10">
    <source>
        <dbReference type="Proteomes" id="UP000887569"/>
    </source>
</evidence>
<dbReference type="PANTHER" id="PTHR45700">
    <property type="entry name" value="UBIQUITIN-PROTEIN LIGASE E3C"/>
    <property type="match status" value="1"/>
</dbReference>
<evidence type="ECO:0000256" key="5">
    <source>
        <dbReference type="ARBA" id="ARBA00022679"/>
    </source>
</evidence>
<evidence type="ECO:0000256" key="4">
    <source>
        <dbReference type="ARBA" id="ARBA00022490"/>
    </source>
</evidence>
<evidence type="ECO:0000256" key="8">
    <source>
        <dbReference type="SAM" id="MobiDB-lite"/>
    </source>
</evidence>
<feature type="region of interest" description="Disordered" evidence="8">
    <location>
        <begin position="155"/>
        <end position="178"/>
    </location>
</feature>
<dbReference type="PANTHER" id="PTHR45700:SF8">
    <property type="entry name" value="HECT-TYPE E3 UBIQUITIN TRANSFERASE"/>
    <property type="match status" value="1"/>
</dbReference>
<reference evidence="11 12" key="1">
    <citation type="submission" date="2022-11" db="UniProtKB">
        <authorList>
            <consortium name="WormBaseParasite"/>
        </authorList>
    </citation>
    <scope>IDENTIFICATION</scope>
</reference>
<dbReference type="FunFam" id="3.30.2410.10:FF:000003">
    <property type="entry name" value="probable E3 ubiquitin-protein ligase HERC4 isoform X1"/>
    <property type="match status" value="1"/>
</dbReference>
<dbReference type="GO" id="GO:0005737">
    <property type="term" value="C:cytoplasm"/>
    <property type="evidence" value="ECO:0007669"/>
    <property type="project" value="UniProtKB-SubCell"/>
</dbReference>
<comment type="subcellular location">
    <subcellularLocation>
        <location evidence="2">Cytoplasm</location>
    </subcellularLocation>
</comment>
<dbReference type="Gene3D" id="3.30.2160.10">
    <property type="entry name" value="Hect, E3 ligase catalytic domain"/>
    <property type="match status" value="1"/>
</dbReference>
<keyword evidence="6 7" id="KW-0833">Ubl conjugation pathway</keyword>
<dbReference type="Gene3D" id="3.90.1750.10">
    <property type="entry name" value="Hect, E3 ligase catalytic domains"/>
    <property type="match status" value="1"/>
</dbReference>
<feature type="active site" description="Glycyl thioester intermediate" evidence="7">
    <location>
        <position position="988"/>
    </location>
</feature>
<evidence type="ECO:0000259" key="9">
    <source>
        <dbReference type="PROSITE" id="PS50237"/>
    </source>
</evidence>
<evidence type="ECO:0000256" key="1">
    <source>
        <dbReference type="ARBA" id="ARBA00000885"/>
    </source>
</evidence>
<feature type="compositionally biased region" description="Polar residues" evidence="8">
    <location>
        <begin position="267"/>
        <end position="276"/>
    </location>
</feature>
<feature type="region of interest" description="Disordered" evidence="8">
    <location>
        <begin position="257"/>
        <end position="276"/>
    </location>
</feature>
<dbReference type="AlphaFoldDB" id="A0A915B305"/>
<dbReference type="Proteomes" id="UP000887569">
    <property type="component" value="Unplaced"/>
</dbReference>
<feature type="compositionally biased region" description="Low complexity" evidence="8">
    <location>
        <begin position="257"/>
        <end position="266"/>
    </location>
</feature>
<dbReference type="InterPro" id="IPR042556">
    <property type="entry name" value="AZUL_sf"/>
</dbReference>
<feature type="domain" description="HECT" evidence="9">
    <location>
        <begin position="692"/>
        <end position="1020"/>
    </location>
</feature>
<dbReference type="SMART" id="SM00119">
    <property type="entry name" value="HECTc"/>
    <property type="match status" value="1"/>
</dbReference>
<evidence type="ECO:0000256" key="6">
    <source>
        <dbReference type="ARBA" id="ARBA00022786"/>
    </source>
</evidence>
<proteinExistence type="predicted"/>
<dbReference type="Gene3D" id="3.30.2410.10">
    <property type="entry name" value="Hect, E3 ligase catalytic domain"/>
    <property type="match status" value="1"/>
</dbReference>
<dbReference type="InterPro" id="IPR044611">
    <property type="entry name" value="E3A/B/C-like"/>
</dbReference>
<dbReference type="InterPro" id="IPR035983">
    <property type="entry name" value="Hect_E3_ubiquitin_ligase"/>
</dbReference>
<dbReference type="WBParaSite" id="PgR025_g045_t02">
    <property type="protein sequence ID" value="PgR025_g045_t02"/>
    <property type="gene ID" value="PgR025_g045"/>
</dbReference>
<accession>A0A915B305</accession>
<dbReference type="EC" id="2.3.2.26" evidence="3"/>
<evidence type="ECO:0000256" key="7">
    <source>
        <dbReference type="PROSITE-ProRule" id="PRU00104"/>
    </source>
</evidence>
<evidence type="ECO:0000313" key="11">
    <source>
        <dbReference type="WBParaSite" id="PgR025_g045_t01"/>
    </source>
</evidence>
<dbReference type="WBParaSite" id="PgR025_g045_t01">
    <property type="protein sequence ID" value="PgR025_g045_t01"/>
    <property type="gene ID" value="PgR025_g045"/>
</dbReference>
<dbReference type="Gene3D" id="6.10.130.10">
    <property type="entry name" value="Ubiquitin-protein ligase E3A, N-terminal zinc-binding domain (AZUL)"/>
    <property type="match status" value="1"/>
</dbReference>
<keyword evidence="10" id="KW-1185">Reference proteome</keyword>
<dbReference type="InterPro" id="IPR032353">
    <property type="entry name" value="AZUL"/>
</dbReference>
<dbReference type="FunFam" id="3.30.2160.10:FF:000004">
    <property type="entry name" value="probable E3 ubiquitin-protein ligase HERC4 isoform X1"/>
    <property type="match status" value="1"/>
</dbReference>
<dbReference type="Pfam" id="PF16558">
    <property type="entry name" value="AZUL"/>
    <property type="match status" value="1"/>
</dbReference>
<keyword evidence="4" id="KW-0963">Cytoplasm</keyword>
<dbReference type="InterPro" id="IPR000569">
    <property type="entry name" value="HECT_dom"/>
</dbReference>
<keyword evidence="5" id="KW-0808">Transferase</keyword>
<dbReference type="GO" id="GO:0000209">
    <property type="term" value="P:protein polyubiquitination"/>
    <property type="evidence" value="ECO:0007669"/>
    <property type="project" value="InterPro"/>
</dbReference>
<name>A0A915B305_PARUN</name>